<organism evidence="1">
    <name type="scientific">Arundo donax</name>
    <name type="common">Giant reed</name>
    <name type="synonym">Donax arundinaceus</name>
    <dbReference type="NCBI Taxonomy" id="35708"/>
    <lineage>
        <taxon>Eukaryota</taxon>
        <taxon>Viridiplantae</taxon>
        <taxon>Streptophyta</taxon>
        <taxon>Embryophyta</taxon>
        <taxon>Tracheophyta</taxon>
        <taxon>Spermatophyta</taxon>
        <taxon>Magnoliopsida</taxon>
        <taxon>Liliopsida</taxon>
        <taxon>Poales</taxon>
        <taxon>Poaceae</taxon>
        <taxon>PACMAD clade</taxon>
        <taxon>Arundinoideae</taxon>
        <taxon>Arundineae</taxon>
        <taxon>Arundo</taxon>
    </lineage>
</organism>
<protein>
    <submittedName>
        <fullName evidence="1">Uncharacterized protein</fullName>
    </submittedName>
</protein>
<reference evidence="1" key="2">
    <citation type="journal article" date="2015" name="Data Brief">
        <title>Shoot transcriptome of the giant reed, Arundo donax.</title>
        <authorList>
            <person name="Barrero R.A."/>
            <person name="Guerrero F.D."/>
            <person name="Moolhuijzen P."/>
            <person name="Goolsby J.A."/>
            <person name="Tidwell J."/>
            <person name="Bellgard S.E."/>
            <person name="Bellgard M.I."/>
        </authorList>
    </citation>
    <scope>NUCLEOTIDE SEQUENCE</scope>
    <source>
        <tissue evidence="1">Shoot tissue taken approximately 20 cm above the soil surface</tissue>
    </source>
</reference>
<sequence>MRLFMESFRSWSRRKGFQKFHLSHQIGLGRQYSVDRLMFFRLSQNYVPHSCHHCSRRDQSQTSEVHQGFVPSYDAHCCKMTVHKEIPHWPNAMKPIYAMFRRHSFGDAGCTVEDI</sequence>
<dbReference type="EMBL" id="GBRH01203677">
    <property type="protein sequence ID" value="JAD94218.1"/>
    <property type="molecule type" value="Transcribed_RNA"/>
</dbReference>
<name>A0A0A9E5C0_ARUDO</name>
<proteinExistence type="predicted"/>
<reference evidence="1" key="1">
    <citation type="submission" date="2014-09" db="EMBL/GenBank/DDBJ databases">
        <authorList>
            <person name="Magalhaes I.L.F."/>
            <person name="Oliveira U."/>
            <person name="Santos F.R."/>
            <person name="Vidigal T.H.D.A."/>
            <person name="Brescovit A.D."/>
            <person name="Santos A.J."/>
        </authorList>
    </citation>
    <scope>NUCLEOTIDE SEQUENCE</scope>
    <source>
        <tissue evidence="1">Shoot tissue taken approximately 20 cm above the soil surface</tissue>
    </source>
</reference>
<accession>A0A0A9E5C0</accession>
<dbReference type="AlphaFoldDB" id="A0A0A9E5C0"/>
<evidence type="ECO:0000313" key="1">
    <source>
        <dbReference type="EMBL" id="JAD94218.1"/>
    </source>
</evidence>